<evidence type="ECO:0000256" key="1">
    <source>
        <dbReference type="SAM" id="Phobius"/>
    </source>
</evidence>
<keyword evidence="1" id="KW-0812">Transmembrane</keyword>
<protein>
    <submittedName>
        <fullName evidence="2">Uncharacterized protein</fullName>
    </submittedName>
</protein>
<feature type="transmembrane region" description="Helical" evidence="1">
    <location>
        <begin position="7"/>
        <end position="27"/>
    </location>
</feature>
<feature type="transmembrane region" description="Helical" evidence="1">
    <location>
        <begin position="59"/>
        <end position="79"/>
    </location>
</feature>
<keyword evidence="1" id="KW-0472">Membrane</keyword>
<dbReference type="AlphaFoldDB" id="A0A6C0B039"/>
<keyword evidence="1" id="KW-1133">Transmembrane helix</keyword>
<reference evidence="2" key="1">
    <citation type="journal article" date="2020" name="Nature">
        <title>Giant virus diversity and host interactions through global metagenomics.</title>
        <authorList>
            <person name="Schulz F."/>
            <person name="Roux S."/>
            <person name="Paez-Espino D."/>
            <person name="Jungbluth S."/>
            <person name="Walsh D.A."/>
            <person name="Denef V.J."/>
            <person name="McMahon K.D."/>
            <person name="Konstantinidis K.T."/>
            <person name="Eloe-Fadrosh E.A."/>
            <person name="Kyrpides N.C."/>
            <person name="Woyke T."/>
        </authorList>
    </citation>
    <scope>NUCLEOTIDE SEQUENCE</scope>
    <source>
        <strain evidence="2">GVMAG-M-3300009182-78</strain>
    </source>
</reference>
<evidence type="ECO:0000313" key="2">
    <source>
        <dbReference type="EMBL" id="QHS85452.1"/>
    </source>
</evidence>
<sequence length="112" mass="12713">MQFLSRLCTPAMVYVVLAAISILMAVFKKFQLMTLIVKIVFVGAWTWFLNFLCMKGYKAISWFLVLLPFLMMLGVFVMATEVVKQASSQMMPPTQQKEGMAALSKNSKFIPM</sequence>
<dbReference type="EMBL" id="MN739043">
    <property type="protein sequence ID" value="QHS85452.1"/>
    <property type="molecule type" value="Genomic_DNA"/>
</dbReference>
<feature type="transmembrane region" description="Helical" evidence="1">
    <location>
        <begin position="33"/>
        <end position="52"/>
    </location>
</feature>
<name>A0A6C0B039_9ZZZZ</name>
<accession>A0A6C0B039</accession>
<organism evidence="2">
    <name type="scientific">viral metagenome</name>
    <dbReference type="NCBI Taxonomy" id="1070528"/>
    <lineage>
        <taxon>unclassified sequences</taxon>
        <taxon>metagenomes</taxon>
        <taxon>organismal metagenomes</taxon>
    </lineage>
</organism>
<proteinExistence type="predicted"/>